<dbReference type="Gene3D" id="3.30.70.270">
    <property type="match status" value="1"/>
</dbReference>
<keyword evidence="3" id="KW-0812">Transmembrane</keyword>
<dbReference type="EMBL" id="BSOZ01000002">
    <property type="protein sequence ID" value="GLS03055.1"/>
    <property type="molecule type" value="Genomic_DNA"/>
</dbReference>
<accession>A0ABQ6BM23</accession>
<dbReference type="EC" id="2.7.7.65" evidence="1"/>
<reference evidence="7" key="1">
    <citation type="journal article" date="2019" name="Int. J. Syst. Evol. Microbiol.">
        <title>The Global Catalogue of Microorganisms (GCM) 10K type strain sequencing project: providing services to taxonomists for standard genome sequencing and annotation.</title>
        <authorList>
            <consortium name="The Broad Institute Genomics Platform"/>
            <consortium name="The Broad Institute Genome Sequencing Center for Infectious Disease"/>
            <person name="Wu L."/>
            <person name="Ma J."/>
        </authorList>
    </citation>
    <scope>NUCLEOTIDE SEQUENCE [LARGE SCALE GENOMIC DNA]</scope>
    <source>
        <strain evidence="7">NBRC 104970</strain>
    </source>
</reference>
<dbReference type="CDD" id="cd01949">
    <property type="entry name" value="GGDEF"/>
    <property type="match status" value="1"/>
</dbReference>
<feature type="transmembrane region" description="Helical" evidence="3">
    <location>
        <begin position="326"/>
        <end position="346"/>
    </location>
</feature>
<comment type="catalytic activity">
    <reaction evidence="2">
        <text>2 GTP = 3',3'-c-di-GMP + 2 diphosphate</text>
        <dbReference type="Rhea" id="RHEA:24898"/>
        <dbReference type="ChEBI" id="CHEBI:33019"/>
        <dbReference type="ChEBI" id="CHEBI:37565"/>
        <dbReference type="ChEBI" id="CHEBI:58805"/>
        <dbReference type="EC" id="2.7.7.65"/>
    </reaction>
</comment>
<dbReference type="Pfam" id="PF00990">
    <property type="entry name" value="GGDEF"/>
    <property type="match status" value="1"/>
</dbReference>
<evidence type="ECO:0000313" key="7">
    <source>
        <dbReference type="Proteomes" id="UP001156836"/>
    </source>
</evidence>
<evidence type="ECO:0000259" key="4">
    <source>
        <dbReference type="PROSITE" id="PS50885"/>
    </source>
</evidence>
<evidence type="ECO:0000259" key="5">
    <source>
        <dbReference type="PROSITE" id="PS50887"/>
    </source>
</evidence>
<organism evidence="6 7">
    <name type="scientific">Chitiniphilus shinanonensis</name>
    <dbReference type="NCBI Taxonomy" id="553088"/>
    <lineage>
        <taxon>Bacteria</taxon>
        <taxon>Pseudomonadati</taxon>
        <taxon>Pseudomonadota</taxon>
        <taxon>Betaproteobacteria</taxon>
        <taxon>Neisseriales</taxon>
        <taxon>Chitinibacteraceae</taxon>
        <taxon>Chitiniphilus</taxon>
    </lineage>
</organism>
<dbReference type="SMART" id="SM00267">
    <property type="entry name" value="GGDEF"/>
    <property type="match status" value="1"/>
</dbReference>
<dbReference type="PROSITE" id="PS50887">
    <property type="entry name" value="GGDEF"/>
    <property type="match status" value="1"/>
</dbReference>
<evidence type="ECO:0000313" key="6">
    <source>
        <dbReference type="EMBL" id="GLS03055.1"/>
    </source>
</evidence>
<gene>
    <name evidence="6" type="ORF">GCM10007860_01980</name>
</gene>
<dbReference type="InterPro" id="IPR003660">
    <property type="entry name" value="HAMP_dom"/>
</dbReference>
<comment type="caution">
    <text evidence="6">The sequence shown here is derived from an EMBL/GenBank/DDBJ whole genome shotgun (WGS) entry which is preliminary data.</text>
</comment>
<dbReference type="Proteomes" id="UP001156836">
    <property type="component" value="Unassembled WGS sequence"/>
</dbReference>
<dbReference type="SUPFAM" id="SSF55073">
    <property type="entry name" value="Nucleotide cyclase"/>
    <property type="match status" value="1"/>
</dbReference>
<dbReference type="PROSITE" id="PS50885">
    <property type="entry name" value="HAMP"/>
    <property type="match status" value="1"/>
</dbReference>
<evidence type="ECO:0000256" key="2">
    <source>
        <dbReference type="ARBA" id="ARBA00034247"/>
    </source>
</evidence>
<keyword evidence="3" id="KW-1133">Transmembrane helix</keyword>
<dbReference type="NCBIfam" id="TIGR00254">
    <property type="entry name" value="GGDEF"/>
    <property type="match status" value="1"/>
</dbReference>
<sequence>MWIVAVKKLTLDQKFHFGSLAIVLIAVALAGQLMYHSYQELQTNRRSLENLTLYHAVLNTANLLAAERGDTFRLLSDLRVHDYPQRRSLAEARQRSDAELERVSLLITRHHQDFIVAGRAVARLQRNLVQARAVADQLAAEPLATRDDAEIRHVIASMYRVAEDLRPAITETGVHASETDRRISDAVLMSQTMGNMREYAGRLAAQLMVPLIKHQAIDASRQQRINHLRDHLNELAGLLNRQVGNYWNMPGMQQARHSVAQRYFGDGYGLLDSVLRQGSSARLPSVMAFTDRYTQSMRSIEQLQTQIIHSATRQALRGSQRAKREAIAAMTLCCALIVALIILLHISRRRMLVPLLQARKAIIDLADGNLLAARPPRGGPEVEQLFDAIDVLRANQEKRLQTERRLAEMTQQLKHQAETDTLTGVHNRRALETIGEQLLNHAEFGGWRVGLVMFDIDHFKKVNDVHGHPIGDLVLKTVAQTVARACRNEDNIGRVGGEEFIVLVPLADARAVRAVAEKLRQRIENLRIALPSGGELRVTASFGIALSGPHADWDKLVTQADTALYEAKHSGRNRVAGLERTETMASPAI</sequence>
<feature type="domain" description="HAMP" evidence="4">
    <location>
        <begin position="349"/>
        <end position="401"/>
    </location>
</feature>
<dbReference type="InterPro" id="IPR043128">
    <property type="entry name" value="Rev_trsase/Diguanyl_cyclase"/>
</dbReference>
<dbReference type="PANTHER" id="PTHR45138">
    <property type="entry name" value="REGULATORY COMPONENTS OF SENSORY TRANSDUCTION SYSTEM"/>
    <property type="match status" value="1"/>
</dbReference>
<dbReference type="InterPro" id="IPR000160">
    <property type="entry name" value="GGDEF_dom"/>
</dbReference>
<dbReference type="InterPro" id="IPR029787">
    <property type="entry name" value="Nucleotide_cyclase"/>
</dbReference>
<dbReference type="PANTHER" id="PTHR45138:SF9">
    <property type="entry name" value="DIGUANYLATE CYCLASE DGCM-RELATED"/>
    <property type="match status" value="1"/>
</dbReference>
<dbReference type="InterPro" id="IPR050469">
    <property type="entry name" value="Diguanylate_Cyclase"/>
</dbReference>
<proteinExistence type="predicted"/>
<feature type="domain" description="GGDEF" evidence="5">
    <location>
        <begin position="447"/>
        <end position="580"/>
    </location>
</feature>
<protein>
    <recommendedName>
        <fullName evidence="1">diguanylate cyclase</fullName>
        <ecNumber evidence="1">2.7.7.65</ecNumber>
    </recommendedName>
</protein>
<keyword evidence="7" id="KW-1185">Reference proteome</keyword>
<evidence type="ECO:0000256" key="3">
    <source>
        <dbReference type="SAM" id="Phobius"/>
    </source>
</evidence>
<keyword evidence="3" id="KW-0472">Membrane</keyword>
<evidence type="ECO:0000256" key="1">
    <source>
        <dbReference type="ARBA" id="ARBA00012528"/>
    </source>
</evidence>
<feature type="transmembrane region" description="Helical" evidence="3">
    <location>
        <begin position="15"/>
        <end position="35"/>
    </location>
</feature>
<dbReference type="Gene3D" id="6.10.340.10">
    <property type="match status" value="1"/>
</dbReference>
<name>A0ABQ6BM23_9NEIS</name>